<comment type="caution">
    <text evidence="2">The sequence shown here is derived from an EMBL/GenBank/DDBJ whole genome shotgun (WGS) entry which is preliminary data.</text>
</comment>
<reference evidence="2 3" key="1">
    <citation type="submission" date="2020-09" db="EMBL/GenBank/DDBJ databases">
        <title>Dyella sp. 7MK23 isolated from forest soil.</title>
        <authorList>
            <person name="Fu J."/>
        </authorList>
    </citation>
    <scope>NUCLEOTIDE SEQUENCE [LARGE SCALE GENOMIC DNA]</scope>
    <source>
        <strain evidence="2 3">7MK23</strain>
    </source>
</reference>
<accession>A0ABR9GG42</accession>
<evidence type="ECO:0000313" key="2">
    <source>
        <dbReference type="EMBL" id="MBE1162997.1"/>
    </source>
</evidence>
<organism evidence="2 3">
    <name type="scientific">Dyella acidiphila</name>
    <dbReference type="NCBI Taxonomy" id="2775866"/>
    <lineage>
        <taxon>Bacteria</taxon>
        <taxon>Pseudomonadati</taxon>
        <taxon>Pseudomonadota</taxon>
        <taxon>Gammaproteobacteria</taxon>
        <taxon>Lysobacterales</taxon>
        <taxon>Rhodanobacteraceae</taxon>
        <taxon>Dyella</taxon>
    </lineage>
</organism>
<dbReference type="InterPro" id="IPR012337">
    <property type="entry name" value="RNaseH-like_sf"/>
</dbReference>
<proteinExistence type="predicted"/>
<dbReference type="InterPro" id="IPR036397">
    <property type="entry name" value="RNaseH_sf"/>
</dbReference>
<dbReference type="Pfam" id="PF09299">
    <property type="entry name" value="Mu-transpos_C"/>
    <property type="match status" value="1"/>
</dbReference>
<dbReference type="InterPro" id="IPR001584">
    <property type="entry name" value="Integrase_cat-core"/>
</dbReference>
<protein>
    <submittedName>
        <fullName evidence="2">Transposase</fullName>
    </submittedName>
</protein>
<name>A0ABR9GG42_9GAMM</name>
<feature type="domain" description="Integrase catalytic" evidence="1">
    <location>
        <begin position="217"/>
        <end position="421"/>
    </location>
</feature>
<dbReference type="RefSeq" id="WP_192557843.1">
    <property type="nucleotide sequence ID" value="NZ_JACZZA010000020.1"/>
</dbReference>
<dbReference type="EMBL" id="JACZZA010000020">
    <property type="protein sequence ID" value="MBE1162997.1"/>
    <property type="molecule type" value="Genomic_DNA"/>
</dbReference>
<dbReference type="InterPro" id="IPR015378">
    <property type="entry name" value="Transposase-like_Mu_C"/>
</dbReference>
<dbReference type="SUPFAM" id="SSF53098">
    <property type="entry name" value="Ribonuclease H-like"/>
    <property type="match status" value="1"/>
</dbReference>
<dbReference type="Proteomes" id="UP000651010">
    <property type="component" value="Unassembled WGS sequence"/>
</dbReference>
<dbReference type="PROSITE" id="PS50994">
    <property type="entry name" value="INTEGRASE"/>
    <property type="match status" value="1"/>
</dbReference>
<evidence type="ECO:0000313" key="3">
    <source>
        <dbReference type="Proteomes" id="UP000651010"/>
    </source>
</evidence>
<gene>
    <name evidence="2" type="ORF">IGX34_21640</name>
</gene>
<sequence>MTTYDVGSEVLYRGQRMRVTDPEFQGVMMLTALHDPAVVCRANAQEVSIAPALAGRVNSIDMLEWNGLQRLANAARNIMVATTTQERKARYELHALELGVSKRTLERAIKRLRQFNAVSALQPGKSGRPAGIRLLDRAVEEIIAHQLNECWLVKNKPNLSDVIEQIQSTCRQRGLSEPCASAIRKRVEALDTRRVTVLREGSKKAKYKHDAMVGHIDASRALETVQIDHTLADAILVSEDDRTVAIGRPWVTLAIDVASRMVVGVYVSFEAPSAISVAMCLVNALLPKEAFLASLGLQGQWPVFGVMETIHMDNGRDFHSEALQRGCSQLGIDIQYRPVGSPHYGGIIERLIGTFMGKCRLLPGATQSNVVKRADYDSESNAALTLREFVTFLVNEIVSVYHAKVHRTLEMAPLQKWKALEKEVSVSEALPAGWEHWMLPTTFYPYEMRLIRRTGIQMFHREFWAEGLNEWVGDKIPREVSYDPSDISKVFIIGPAGNVLVAHDTCKDARQISLAEMRWLRKLGHVEYESSGLLEVLDGGLETRQQLITNAIQATKGARKQSAIKKLHKDRGISIPPAIESCEVPVTIEGEFIDFSLPVPTFGVHRGDM</sequence>
<evidence type="ECO:0000259" key="1">
    <source>
        <dbReference type="PROSITE" id="PS50994"/>
    </source>
</evidence>
<dbReference type="Gene3D" id="3.30.420.10">
    <property type="entry name" value="Ribonuclease H-like superfamily/Ribonuclease H"/>
    <property type="match status" value="1"/>
</dbReference>
<keyword evidence="3" id="KW-1185">Reference proteome</keyword>